<organism evidence="4 5">
    <name type="scientific">Paenibacillus filicis</name>
    <dbReference type="NCBI Taxonomy" id="669464"/>
    <lineage>
        <taxon>Bacteria</taxon>
        <taxon>Bacillati</taxon>
        <taxon>Bacillota</taxon>
        <taxon>Bacilli</taxon>
        <taxon>Bacillales</taxon>
        <taxon>Paenibacillaceae</taxon>
        <taxon>Paenibacillus</taxon>
    </lineage>
</organism>
<evidence type="ECO:0000313" key="5">
    <source>
        <dbReference type="Proteomes" id="UP001469365"/>
    </source>
</evidence>
<comment type="caution">
    <text evidence="4">The sequence shown here is derived from an EMBL/GenBank/DDBJ whole genome shotgun (WGS) entry which is preliminary data.</text>
</comment>
<dbReference type="PIRSF" id="PIRSF001365">
    <property type="entry name" value="DHDPS"/>
    <property type="match status" value="1"/>
</dbReference>
<evidence type="ECO:0000313" key="4">
    <source>
        <dbReference type="EMBL" id="MEK8131647.1"/>
    </source>
</evidence>
<comment type="similarity">
    <text evidence="1 3">Belongs to the DapA family.</text>
</comment>
<evidence type="ECO:0000256" key="2">
    <source>
        <dbReference type="ARBA" id="ARBA00023239"/>
    </source>
</evidence>
<dbReference type="SUPFAM" id="SSF51569">
    <property type="entry name" value="Aldolase"/>
    <property type="match status" value="1"/>
</dbReference>
<dbReference type="InterPro" id="IPR002220">
    <property type="entry name" value="DapA-like"/>
</dbReference>
<dbReference type="RefSeq" id="WP_341418780.1">
    <property type="nucleotide sequence ID" value="NZ_JBBPCC010000022.1"/>
</dbReference>
<dbReference type="EMBL" id="JBBPCC010000022">
    <property type="protein sequence ID" value="MEK8131647.1"/>
    <property type="molecule type" value="Genomic_DNA"/>
</dbReference>
<dbReference type="PANTHER" id="PTHR12128">
    <property type="entry name" value="DIHYDRODIPICOLINATE SYNTHASE"/>
    <property type="match status" value="1"/>
</dbReference>
<keyword evidence="2 3" id="KW-0456">Lyase</keyword>
<reference evidence="4 5" key="1">
    <citation type="submission" date="2024-04" db="EMBL/GenBank/DDBJ databases">
        <title>draft genome sequnece of Paenibacillus filicis.</title>
        <authorList>
            <person name="Kim D.-U."/>
        </authorList>
    </citation>
    <scope>NUCLEOTIDE SEQUENCE [LARGE SCALE GENOMIC DNA]</scope>
    <source>
        <strain evidence="4 5">KACC14197</strain>
    </source>
</reference>
<dbReference type="InterPro" id="IPR013785">
    <property type="entry name" value="Aldolase_TIM"/>
</dbReference>
<name>A0ABU9DRZ1_9BACL</name>
<gene>
    <name evidence="4" type="ORF">WMW72_27450</name>
</gene>
<dbReference type="Proteomes" id="UP001469365">
    <property type="component" value="Unassembled WGS sequence"/>
</dbReference>
<dbReference type="PANTHER" id="PTHR12128:SF66">
    <property type="entry name" value="4-HYDROXY-2-OXOGLUTARATE ALDOLASE, MITOCHONDRIAL"/>
    <property type="match status" value="1"/>
</dbReference>
<evidence type="ECO:0000256" key="3">
    <source>
        <dbReference type="PIRNR" id="PIRNR001365"/>
    </source>
</evidence>
<proteinExistence type="inferred from homology"/>
<sequence>MLTEHTLQGVFVPVVTPLDRRGRLDVRSFKDLVKRLVDKGVHGLVVNRTAGEAPAIEPEELELLIVTARKTMGKIPLIAAALSGSTASVVQQASRARALGADAVLVAASGGGEAARKHSITRFQALAGAAVPIIIEEGSCGRGAPLELETIRSMMGMDHVIGFNDTSGSIRHYFKLVRSLAKPVLCGEDKLFFASLCCGGKGGVLTSANLDSDQFVQVYELFRSGRIDESGQRFDQLLPLVQFLTSEPNPAPLKWLLAQRGHIRSDGLRLPTASSGQRSCT</sequence>
<dbReference type="Pfam" id="PF00701">
    <property type="entry name" value="DHDPS"/>
    <property type="match status" value="1"/>
</dbReference>
<keyword evidence="5" id="KW-1185">Reference proteome</keyword>
<evidence type="ECO:0000256" key="1">
    <source>
        <dbReference type="ARBA" id="ARBA00007592"/>
    </source>
</evidence>
<dbReference type="Gene3D" id="3.20.20.70">
    <property type="entry name" value="Aldolase class I"/>
    <property type="match status" value="1"/>
</dbReference>
<protein>
    <submittedName>
        <fullName evidence="4">Dihydrodipicolinate synthase family protein</fullName>
    </submittedName>
</protein>
<dbReference type="SMART" id="SM01130">
    <property type="entry name" value="DHDPS"/>
    <property type="match status" value="1"/>
</dbReference>
<accession>A0ABU9DRZ1</accession>